<dbReference type="RefSeq" id="WP_215822683.1">
    <property type="nucleotide sequence ID" value="NZ_JAGSOY010000277.1"/>
</dbReference>
<protein>
    <recommendedName>
        <fullName evidence="3">DUF2528 family protein</fullName>
    </recommendedName>
</protein>
<keyword evidence="2" id="KW-1185">Reference proteome</keyword>
<reference evidence="1 2" key="1">
    <citation type="submission" date="2021-04" db="EMBL/GenBank/DDBJ databases">
        <authorList>
            <person name="Pira H."/>
            <person name="Risdian C."/>
            <person name="Wink J."/>
        </authorList>
    </citation>
    <scope>NUCLEOTIDE SEQUENCE [LARGE SCALE GENOMIC DNA]</scope>
    <source>
        <strain evidence="1 2">WH53</strain>
    </source>
</reference>
<evidence type="ECO:0000313" key="1">
    <source>
        <dbReference type="EMBL" id="MBU2714433.1"/>
    </source>
</evidence>
<name>A0ABS5ZKK2_9GAMM</name>
<evidence type="ECO:0000313" key="2">
    <source>
        <dbReference type="Proteomes" id="UP000690515"/>
    </source>
</evidence>
<accession>A0ABS5ZKK2</accession>
<evidence type="ECO:0008006" key="3">
    <source>
        <dbReference type="Google" id="ProtNLM"/>
    </source>
</evidence>
<organism evidence="1 2">
    <name type="scientific">Zooshikella harenae</name>
    <dbReference type="NCBI Taxonomy" id="2827238"/>
    <lineage>
        <taxon>Bacteria</taxon>
        <taxon>Pseudomonadati</taxon>
        <taxon>Pseudomonadota</taxon>
        <taxon>Gammaproteobacteria</taxon>
        <taxon>Oceanospirillales</taxon>
        <taxon>Zooshikellaceae</taxon>
        <taxon>Zooshikella</taxon>
    </lineage>
</organism>
<comment type="caution">
    <text evidence="1">The sequence shown here is derived from an EMBL/GenBank/DDBJ whole genome shotgun (WGS) entry which is preliminary data.</text>
</comment>
<gene>
    <name evidence="1" type="ORF">KCG35_25615</name>
</gene>
<dbReference type="EMBL" id="JAGSOY010000277">
    <property type="protein sequence ID" value="MBU2714433.1"/>
    <property type="molecule type" value="Genomic_DNA"/>
</dbReference>
<dbReference type="Proteomes" id="UP000690515">
    <property type="component" value="Unassembled WGS sequence"/>
</dbReference>
<sequence length="129" mass="14734">MDINWIWVPNKSIGCFYFDQKIDVKSLPFQCEEVKSSDESGEWSTFEIIGDASRFSVENNILISVECVNNFVYKGINLIGISLENFLDLFDDEFVTVDNWDDGKELCCRELGIIVWIEEGLVESISVSS</sequence>
<proteinExistence type="predicted"/>